<evidence type="ECO:0000256" key="2">
    <source>
        <dbReference type="PIRSR" id="PIRSR003170-1"/>
    </source>
</evidence>
<sequence length="223" mass="25388">MEIIVSISTFETFSERLRQNSQPFWSQAVGHRLVGEIYTGTVAPDVMKRYLVQDHRFIDCFLSLLGGTLVNCDRMEAKLTLGRFIGMISSDENSYFERSFAKLAVADAERFDTPDATPTAAFKELMLEAARSGSYAVCLSVLTVAEWLYLDWAEKAPKPLPDDFVFAEWIVLHDNPYFVEFVGFLRSELDRVGPAAAEQCQQFFRRAVELEKAFFDAAYESRN</sequence>
<dbReference type="GO" id="GO:0009229">
    <property type="term" value="P:thiamine diphosphate biosynthetic process"/>
    <property type="evidence" value="ECO:0007669"/>
    <property type="project" value="UniProtKB-UniPathway"/>
</dbReference>
<evidence type="ECO:0000313" key="5">
    <source>
        <dbReference type="EMBL" id="MBE0561454.1"/>
    </source>
</evidence>
<comment type="pathway">
    <text evidence="1">Cofactor biosynthesis; thiamine diphosphate biosynthesis.</text>
</comment>
<comment type="catalytic activity">
    <reaction evidence="1">
        <text>thiamine + H2O = 5-(2-hydroxyethyl)-4-methylthiazole + 4-amino-5-hydroxymethyl-2-methylpyrimidine + H(+)</text>
        <dbReference type="Rhea" id="RHEA:17509"/>
        <dbReference type="ChEBI" id="CHEBI:15377"/>
        <dbReference type="ChEBI" id="CHEBI:15378"/>
        <dbReference type="ChEBI" id="CHEBI:16892"/>
        <dbReference type="ChEBI" id="CHEBI:17957"/>
        <dbReference type="ChEBI" id="CHEBI:18385"/>
        <dbReference type="EC" id="3.5.99.2"/>
    </reaction>
</comment>
<dbReference type="UniPathway" id="UPA00060"/>
<dbReference type="Gene3D" id="1.20.910.10">
    <property type="entry name" value="Heme oxygenase-like"/>
    <property type="match status" value="1"/>
</dbReference>
<comment type="similarity">
    <text evidence="1">Belongs to the TenA family.</text>
</comment>
<dbReference type="PANTHER" id="PTHR43198">
    <property type="entry name" value="BIFUNCTIONAL TH2 PROTEIN"/>
    <property type="match status" value="1"/>
</dbReference>
<dbReference type="InterPro" id="IPR016084">
    <property type="entry name" value="Haem_Oase-like_multi-hlx"/>
</dbReference>
<evidence type="ECO:0000259" key="4">
    <source>
        <dbReference type="Pfam" id="PF03070"/>
    </source>
</evidence>
<dbReference type="PIRSF" id="PIRSF003170">
    <property type="entry name" value="Pet18p"/>
    <property type="match status" value="1"/>
</dbReference>
<dbReference type="GO" id="GO:0005829">
    <property type="term" value="C:cytosol"/>
    <property type="evidence" value="ECO:0007669"/>
    <property type="project" value="TreeGrafter"/>
</dbReference>
<dbReference type="EC" id="3.5.99.2" evidence="1"/>
<protein>
    <recommendedName>
        <fullName evidence="1">Aminopyrimidine aminohydrolase</fullName>
        <ecNumber evidence="1">3.5.99.2</ecNumber>
    </recommendedName>
</protein>
<dbReference type="EMBL" id="JACZKO010000033">
    <property type="protein sequence ID" value="MBE0561454.1"/>
    <property type="molecule type" value="Genomic_DNA"/>
</dbReference>
<dbReference type="SUPFAM" id="SSF48613">
    <property type="entry name" value="Heme oxygenase-like"/>
    <property type="match status" value="1"/>
</dbReference>
<feature type="binding site" evidence="3">
    <location>
        <position position="54"/>
    </location>
    <ligand>
        <name>substrate</name>
    </ligand>
</feature>
<comment type="function">
    <text evidence="1">Catalyzes an amino-pyrimidine hydrolysis reaction at the C5' of the pyrimidine moiety of thiamine compounds, a reaction that is part of a thiamine salvage pathway. Thus, catalyzes the conversion of 4-amino-5-aminomethyl-2-methylpyrimidine to 4-amino-5-hydroxymethyl-2-methylpyrimidine (HMP).</text>
</comment>
<proteinExistence type="inferred from homology"/>
<keyword evidence="1" id="KW-0784">Thiamine biosynthesis</keyword>
<name>A0A011ULS5_BRUAN</name>
<feature type="binding site" evidence="3">
    <location>
        <position position="146"/>
    </location>
    <ligand>
        <name>substrate</name>
    </ligand>
</feature>
<dbReference type="InterPro" id="IPR004305">
    <property type="entry name" value="Thiaminase-2/PQQC"/>
</dbReference>
<dbReference type="RefSeq" id="WP_010658316.1">
    <property type="nucleotide sequence ID" value="NZ_CP044970.1"/>
</dbReference>
<evidence type="ECO:0000256" key="3">
    <source>
        <dbReference type="PIRSR" id="PIRSR003170-2"/>
    </source>
</evidence>
<feature type="active site" description="Proton donor" evidence="2">
    <location>
        <position position="211"/>
    </location>
</feature>
<dbReference type="CDD" id="cd19358">
    <property type="entry name" value="TenA_E_Spr0628-like"/>
    <property type="match status" value="1"/>
</dbReference>
<dbReference type="PANTHER" id="PTHR43198:SF2">
    <property type="entry name" value="SI:CH1073-67J19.1-RELATED"/>
    <property type="match status" value="1"/>
</dbReference>
<feature type="domain" description="Thiaminase-2/PQQC" evidence="4">
    <location>
        <begin position="19"/>
        <end position="220"/>
    </location>
</feature>
<dbReference type="InterPro" id="IPR026285">
    <property type="entry name" value="TenA_E"/>
</dbReference>
<dbReference type="AlphaFoldDB" id="A0A011ULS5"/>
<accession>A0A011ULS5</accession>
<reference evidence="5" key="1">
    <citation type="submission" date="2020-09" db="EMBL/GenBank/DDBJ databases">
        <authorList>
            <person name="Dalcin Martins P."/>
        </authorList>
    </citation>
    <scope>NUCLEOTIDE SEQUENCE</scope>
    <source>
        <strain evidence="5">MAG47</strain>
    </source>
</reference>
<keyword evidence="1" id="KW-0378">Hydrolase</keyword>
<comment type="caution">
    <text evidence="5">The sequence shown here is derived from an EMBL/GenBank/DDBJ whole genome shotgun (WGS) entry which is preliminary data.</text>
</comment>
<gene>
    <name evidence="5" type="ORF">IH622_11685</name>
</gene>
<dbReference type="Pfam" id="PF03070">
    <property type="entry name" value="TENA_THI-4"/>
    <property type="match status" value="1"/>
</dbReference>
<dbReference type="GO" id="GO:0009228">
    <property type="term" value="P:thiamine biosynthetic process"/>
    <property type="evidence" value="ECO:0007669"/>
    <property type="project" value="UniProtKB-KW"/>
</dbReference>
<feature type="binding site" evidence="3">
    <location>
        <position position="92"/>
    </location>
    <ligand>
        <name>substrate</name>
    </ligand>
</feature>
<organism evidence="5 6">
    <name type="scientific">Brucella anthropi</name>
    <name type="common">Ochrobactrum anthropi</name>
    <dbReference type="NCBI Taxonomy" id="529"/>
    <lineage>
        <taxon>Bacteria</taxon>
        <taxon>Pseudomonadati</taxon>
        <taxon>Pseudomonadota</taxon>
        <taxon>Alphaproteobacteria</taxon>
        <taxon>Hyphomicrobiales</taxon>
        <taxon>Brucellaceae</taxon>
        <taxon>Brucella/Ochrobactrum group</taxon>
        <taxon>Brucella</taxon>
    </lineage>
</organism>
<evidence type="ECO:0000256" key="1">
    <source>
        <dbReference type="PIRNR" id="PIRNR003170"/>
    </source>
</evidence>
<dbReference type="GO" id="GO:0050334">
    <property type="term" value="F:thiaminase activity"/>
    <property type="evidence" value="ECO:0007669"/>
    <property type="project" value="UniProtKB-UniRule"/>
</dbReference>
<dbReference type="Proteomes" id="UP000642265">
    <property type="component" value="Unassembled WGS sequence"/>
</dbReference>
<evidence type="ECO:0000313" key="6">
    <source>
        <dbReference type="Proteomes" id="UP000642265"/>
    </source>
</evidence>
<dbReference type="InterPro" id="IPR050967">
    <property type="entry name" value="Thiamine_Salvage_TenA"/>
</dbReference>
<reference evidence="5" key="2">
    <citation type="submission" date="2020-10" db="EMBL/GenBank/DDBJ databases">
        <title>Enrichment of novel Verrucomicrobia, Bacteroidetes and Krumholzibacteria in an oxygen-limited, methane- and iron-fed bioreactor inoculated with Bothnian Sea sediments.</title>
        <authorList>
            <person name="Martins P.D."/>
            <person name="de Jong A."/>
            <person name="Lenstra W.K."/>
            <person name="van Helmond N.A.G.M."/>
            <person name="Slomp C.P."/>
            <person name="Jetten M.S.M."/>
            <person name="Welte C.U."/>
            <person name="Rasigraf O."/>
        </authorList>
    </citation>
    <scope>NUCLEOTIDE SEQUENCE</scope>
    <source>
        <strain evidence="5">MAG47</strain>
    </source>
</reference>
<comment type="catalytic activity">
    <reaction evidence="1">
        <text>4-amino-5-aminomethyl-2-methylpyrimidine + H2O = 4-amino-5-hydroxymethyl-2-methylpyrimidine + NH4(+)</text>
        <dbReference type="Rhea" id="RHEA:31799"/>
        <dbReference type="ChEBI" id="CHEBI:15377"/>
        <dbReference type="ChEBI" id="CHEBI:16892"/>
        <dbReference type="ChEBI" id="CHEBI:28938"/>
        <dbReference type="ChEBI" id="CHEBI:63416"/>
        <dbReference type="EC" id="3.5.99.2"/>
    </reaction>
</comment>